<protein>
    <submittedName>
        <fullName evidence="2">Uncharacterized protein</fullName>
    </submittedName>
</protein>
<keyword evidence="3" id="KW-1185">Reference proteome</keyword>
<feature type="region of interest" description="Disordered" evidence="1">
    <location>
        <begin position="88"/>
        <end position="124"/>
    </location>
</feature>
<evidence type="ECO:0000256" key="1">
    <source>
        <dbReference type="SAM" id="MobiDB-lite"/>
    </source>
</evidence>
<dbReference type="AlphaFoldDB" id="A0A9W7EE78"/>
<feature type="non-terminal residue" evidence="2">
    <location>
        <position position="1"/>
    </location>
</feature>
<feature type="non-terminal residue" evidence="2">
    <location>
        <position position="159"/>
    </location>
</feature>
<organism evidence="2 3">
    <name type="scientific">Triparma laevis f. longispina</name>
    <dbReference type="NCBI Taxonomy" id="1714387"/>
    <lineage>
        <taxon>Eukaryota</taxon>
        <taxon>Sar</taxon>
        <taxon>Stramenopiles</taxon>
        <taxon>Ochrophyta</taxon>
        <taxon>Bolidophyceae</taxon>
        <taxon>Parmales</taxon>
        <taxon>Triparmaceae</taxon>
        <taxon>Triparma</taxon>
    </lineage>
</organism>
<gene>
    <name evidence="2" type="ORF">TrLO_g6871</name>
</gene>
<comment type="caution">
    <text evidence="2">The sequence shown here is derived from an EMBL/GenBank/DDBJ whole genome shotgun (WGS) entry which is preliminary data.</text>
</comment>
<evidence type="ECO:0000313" key="2">
    <source>
        <dbReference type="EMBL" id="GMH77974.1"/>
    </source>
</evidence>
<feature type="region of interest" description="Disordered" evidence="1">
    <location>
        <begin position="52"/>
        <end position="73"/>
    </location>
</feature>
<sequence>QEGGQGGGGRGGGGGGKGEFSTELEILYIQREKELLAKLADAMMQMKTTTAAGGEDKGLMGTGGATKRRKVGKPMTITVDQQEWRLQKGGGEDISPCNVPLSPKRGAGKPGLHQPTASSRSKNLLQIEKMKRMQRAGKAAVMLKKGAGIGGGNIVKGRG</sequence>
<feature type="compositionally biased region" description="Polar residues" evidence="1">
    <location>
        <begin position="115"/>
        <end position="124"/>
    </location>
</feature>
<evidence type="ECO:0000313" key="3">
    <source>
        <dbReference type="Proteomes" id="UP001165122"/>
    </source>
</evidence>
<dbReference type="Proteomes" id="UP001165122">
    <property type="component" value="Unassembled WGS sequence"/>
</dbReference>
<name>A0A9W7EE78_9STRA</name>
<accession>A0A9W7EE78</accession>
<proteinExistence type="predicted"/>
<dbReference type="EMBL" id="BRXW01000853">
    <property type="protein sequence ID" value="GMH77974.1"/>
    <property type="molecule type" value="Genomic_DNA"/>
</dbReference>
<reference evidence="3" key="1">
    <citation type="journal article" date="2023" name="Commun. Biol.">
        <title>Genome analysis of Parmales, the sister group of diatoms, reveals the evolutionary specialization of diatoms from phago-mixotrophs to photoautotrophs.</title>
        <authorList>
            <person name="Ban H."/>
            <person name="Sato S."/>
            <person name="Yoshikawa S."/>
            <person name="Yamada K."/>
            <person name="Nakamura Y."/>
            <person name="Ichinomiya M."/>
            <person name="Sato N."/>
            <person name="Blanc-Mathieu R."/>
            <person name="Endo H."/>
            <person name="Kuwata A."/>
            <person name="Ogata H."/>
        </authorList>
    </citation>
    <scope>NUCLEOTIDE SEQUENCE [LARGE SCALE GENOMIC DNA]</scope>
    <source>
        <strain evidence="3">NIES 3700</strain>
    </source>
</reference>